<dbReference type="Pfam" id="PF02517">
    <property type="entry name" value="Rce1-like"/>
    <property type="match status" value="1"/>
</dbReference>
<dbReference type="GO" id="GO:0080120">
    <property type="term" value="P:CAAX-box protein maturation"/>
    <property type="evidence" value="ECO:0007669"/>
    <property type="project" value="UniProtKB-ARBA"/>
</dbReference>
<gene>
    <name evidence="3" type="ORF">G113_15298</name>
</gene>
<keyword evidence="1" id="KW-1133">Transmembrane helix</keyword>
<dbReference type="Proteomes" id="UP000013526">
    <property type="component" value="Unassembled WGS sequence"/>
</dbReference>
<keyword evidence="3" id="KW-0645">Protease</keyword>
<dbReference type="GO" id="GO:0006508">
    <property type="term" value="P:proteolysis"/>
    <property type="evidence" value="ECO:0007669"/>
    <property type="project" value="UniProtKB-KW"/>
</dbReference>
<proteinExistence type="predicted"/>
<accession>R1F2S1</accession>
<protein>
    <submittedName>
        <fullName evidence="3">CAAX amino protease</fullName>
    </submittedName>
</protein>
<dbReference type="GO" id="GO:0004175">
    <property type="term" value="F:endopeptidase activity"/>
    <property type="evidence" value="ECO:0007669"/>
    <property type="project" value="UniProtKB-ARBA"/>
</dbReference>
<keyword evidence="3" id="KW-0378">Hydrolase</keyword>
<evidence type="ECO:0000256" key="1">
    <source>
        <dbReference type="SAM" id="Phobius"/>
    </source>
</evidence>
<feature type="transmembrane region" description="Helical" evidence="1">
    <location>
        <begin position="254"/>
        <end position="274"/>
    </location>
</feature>
<reference evidence="3 4" key="1">
    <citation type="journal article" date="2013" name="Genome Announc.">
        <title>Draft Genome Sequence of Aeromonas molluscorum Strain 848TT, Isolated from Bivalve Molluscs.</title>
        <authorList>
            <person name="Spataro N."/>
            <person name="Farfan M."/>
            <person name="Albarral V."/>
            <person name="Sanglas A."/>
            <person name="Loren J.G."/>
            <person name="Fuste M.C."/>
            <person name="Bosch E."/>
        </authorList>
    </citation>
    <scope>NUCLEOTIDE SEQUENCE [LARGE SCALE GENOMIC DNA]</scope>
    <source>
        <strain evidence="3 4">848</strain>
    </source>
</reference>
<keyword evidence="1" id="KW-0812">Transmembrane</keyword>
<feature type="transmembrane region" description="Helical" evidence="1">
    <location>
        <begin position="111"/>
        <end position="130"/>
    </location>
</feature>
<evidence type="ECO:0000313" key="3">
    <source>
        <dbReference type="EMBL" id="EOD54253.1"/>
    </source>
</evidence>
<sequence>MSLPTDILIWALLAGSTGLTLARQWRAGALLLVLCLLAALLMERLTPFALSLVTGGLALACGLHRLPEPYRPAARALVLIWALALMLHQIPGFDNLKVLDKVLTGPASQPFTLYLNLDKPLALFGLLLAWRDLLGPGGKIRWRPLLLLTLPLAGLLLAAWGLGALKPEVGLPSWWWLFALNNLLLTCASEEALFRGCLQQRLSERFTPLAGLLVASGLFGVAHLAGGPLLVGFAALAGVCYGLAFNLSGRLSVAIAIHFLFNFAHLALFTYPLASR</sequence>
<evidence type="ECO:0000313" key="4">
    <source>
        <dbReference type="Proteomes" id="UP000013526"/>
    </source>
</evidence>
<organism evidence="3 4">
    <name type="scientific">Aeromonas molluscorum 848</name>
    <dbReference type="NCBI Taxonomy" id="1268236"/>
    <lineage>
        <taxon>Bacteria</taxon>
        <taxon>Pseudomonadati</taxon>
        <taxon>Pseudomonadota</taxon>
        <taxon>Gammaproteobacteria</taxon>
        <taxon>Aeromonadales</taxon>
        <taxon>Aeromonadaceae</taxon>
        <taxon>Aeromonas</taxon>
    </lineage>
</organism>
<dbReference type="EMBL" id="AQGQ01000122">
    <property type="protein sequence ID" value="EOD54253.1"/>
    <property type="molecule type" value="Genomic_DNA"/>
</dbReference>
<feature type="transmembrane region" description="Helical" evidence="1">
    <location>
        <begin position="48"/>
        <end position="66"/>
    </location>
</feature>
<feature type="domain" description="CAAX prenyl protease 2/Lysostaphin resistance protein A-like" evidence="2">
    <location>
        <begin position="173"/>
        <end position="263"/>
    </location>
</feature>
<dbReference type="PATRIC" id="fig|1268236.3.peg.3001"/>
<feature type="transmembrane region" description="Helical" evidence="1">
    <location>
        <begin position="174"/>
        <end position="194"/>
    </location>
</feature>
<keyword evidence="4" id="KW-1185">Reference proteome</keyword>
<feature type="transmembrane region" description="Helical" evidence="1">
    <location>
        <begin position="142"/>
        <end position="162"/>
    </location>
</feature>
<feature type="transmembrane region" description="Helical" evidence="1">
    <location>
        <begin position="73"/>
        <end position="91"/>
    </location>
</feature>
<name>R1F2S1_9GAMM</name>
<feature type="transmembrane region" description="Helical" evidence="1">
    <location>
        <begin position="206"/>
        <end position="224"/>
    </location>
</feature>
<evidence type="ECO:0000259" key="2">
    <source>
        <dbReference type="Pfam" id="PF02517"/>
    </source>
</evidence>
<dbReference type="AlphaFoldDB" id="R1F2S1"/>
<comment type="caution">
    <text evidence="3">The sequence shown here is derived from an EMBL/GenBank/DDBJ whole genome shotgun (WGS) entry which is preliminary data.</text>
</comment>
<keyword evidence="1" id="KW-0472">Membrane</keyword>
<dbReference type="InterPro" id="IPR003675">
    <property type="entry name" value="Rce1/LyrA-like_dom"/>
</dbReference>